<evidence type="ECO:0008006" key="2">
    <source>
        <dbReference type="Google" id="ProtNLM"/>
    </source>
</evidence>
<accession>F9FP58</accession>
<dbReference type="OrthoDB" id="4573177at2759"/>
<proteinExistence type="predicted"/>
<gene>
    <name evidence="1" type="ORF">FOXB_08188</name>
</gene>
<sequence length="290" mass="32951">MMTDQRLLLLVFNTIQTSPHPQFAMTPNAEPSTQAAPNMTPEYEVKLLLKPTAVLGPEKELKSTVLSAFDMPPSITKQSIQFLDTDSKDIYTAGWSPRIRKTENDGGLELTYKKRYTIVGGDIDAALNTANNDGFDASDVRYEAQVEWGYQKQTLSISRKKKVAESTNSEMDLPGESNSRAMLIDEAPDKFDDWQGNNWGTRKLEESRIFGPVRAKRSVGKWEGMRLYIEVWPIGQRASTEIDYLVEASFKTESRMTASAKHDSFISYLQDKCWFLCKDSLKTQLIMDRY</sequence>
<reference evidence="1" key="1">
    <citation type="journal article" date="2012" name="Mol. Plant Microbe Interact.">
        <title>A highly conserved effector in Fusarium oxysporum is required for full virulence on Arabidopsis.</title>
        <authorList>
            <person name="Thatcher L.F."/>
            <person name="Gardiner D.M."/>
            <person name="Kazan K."/>
            <person name="Manners J."/>
        </authorList>
    </citation>
    <scope>NUCLEOTIDE SEQUENCE [LARGE SCALE GENOMIC DNA]</scope>
    <source>
        <strain evidence="1">Fo5176</strain>
    </source>
</reference>
<dbReference type="EMBL" id="AFQF01002467">
    <property type="protein sequence ID" value="EGU81293.1"/>
    <property type="molecule type" value="Genomic_DNA"/>
</dbReference>
<dbReference type="Gene3D" id="2.40.320.10">
    <property type="entry name" value="Hypothetical Protein Pfu-838710-001"/>
    <property type="match status" value="1"/>
</dbReference>
<protein>
    <recommendedName>
        <fullName evidence="2">CYTH domain-containing protein</fullName>
    </recommendedName>
</protein>
<evidence type="ECO:0000313" key="1">
    <source>
        <dbReference type="EMBL" id="EGU81293.1"/>
    </source>
</evidence>
<dbReference type="AlphaFoldDB" id="F9FP58"/>
<name>F9FP58_FUSOF</name>
<organism evidence="1">
    <name type="scientific">Fusarium oxysporum (strain Fo5176)</name>
    <name type="common">Fusarium vascular wilt</name>
    <dbReference type="NCBI Taxonomy" id="660025"/>
    <lineage>
        <taxon>Eukaryota</taxon>
        <taxon>Fungi</taxon>
        <taxon>Dikarya</taxon>
        <taxon>Ascomycota</taxon>
        <taxon>Pezizomycotina</taxon>
        <taxon>Sordariomycetes</taxon>
        <taxon>Hypocreomycetidae</taxon>
        <taxon>Hypocreales</taxon>
        <taxon>Nectriaceae</taxon>
        <taxon>Fusarium</taxon>
        <taxon>Fusarium oxysporum species complex</taxon>
    </lineage>
</organism>
<dbReference type="PaxDb" id="5507-FOXG_14794P0"/>
<dbReference type="STRING" id="660025.F9FP58"/>
<comment type="caution">
    <text evidence="1">The sequence shown here is derived from an EMBL/GenBank/DDBJ whole genome shotgun (WGS) entry which is preliminary data.</text>
</comment>